<protein>
    <submittedName>
        <fullName evidence="1">DUF533 domain-containing protein</fullName>
    </submittedName>
</protein>
<name>A0A8J7R508_9HYPH</name>
<dbReference type="EMBL" id="JAGIYY010000001">
    <property type="protein sequence ID" value="MBP0437682.1"/>
    <property type="molecule type" value="Genomic_DNA"/>
</dbReference>
<dbReference type="Proteomes" id="UP000666240">
    <property type="component" value="Unassembled WGS sequence"/>
</dbReference>
<dbReference type="SUPFAM" id="SSF158682">
    <property type="entry name" value="TerB-like"/>
    <property type="match status" value="1"/>
</dbReference>
<dbReference type="CDD" id="cd07178">
    <property type="entry name" value="terB_like_YebE"/>
    <property type="match status" value="1"/>
</dbReference>
<dbReference type="InterPro" id="IPR007486">
    <property type="entry name" value="YebE"/>
</dbReference>
<gene>
    <name evidence="1" type="ORF">J5Y06_03310</name>
</gene>
<organism evidence="1 2">
    <name type="scientific">Tianweitania sediminis</name>
    <dbReference type="NCBI Taxonomy" id="1502156"/>
    <lineage>
        <taxon>Bacteria</taxon>
        <taxon>Pseudomonadati</taxon>
        <taxon>Pseudomonadota</taxon>
        <taxon>Alphaproteobacteria</taxon>
        <taxon>Hyphomicrobiales</taxon>
        <taxon>Phyllobacteriaceae</taxon>
        <taxon>Tianweitania</taxon>
    </lineage>
</organism>
<comment type="caution">
    <text evidence="1">The sequence shown here is derived from an EMBL/GenBank/DDBJ whole genome shotgun (WGS) entry which is preliminary data.</text>
</comment>
<reference evidence="1" key="1">
    <citation type="submission" date="2021-03" db="EMBL/GenBank/DDBJ databases">
        <title>Genome sequencing and assembly of Tianweitania sediminis.</title>
        <authorList>
            <person name="Chhetri G."/>
        </authorList>
    </citation>
    <scope>NUCLEOTIDE SEQUENCE</scope>
    <source>
        <strain evidence="1">Z8</strain>
    </source>
</reference>
<accession>A0A8J7R508</accession>
<dbReference type="Pfam" id="PF04391">
    <property type="entry name" value="DUF533"/>
    <property type="match status" value="1"/>
</dbReference>
<dbReference type="RefSeq" id="WP_209333670.1">
    <property type="nucleotide sequence ID" value="NZ_JAGIYY010000001.1"/>
</dbReference>
<evidence type="ECO:0000313" key="1">
    <source>
        <dbReference type="EMBL" id="MBP0437682.1"/>
    </source>
</evidence>
<keyword evidence="2" id="KW-1185">Reference proteome</keyword>
<dbReference type="InterPro" id="IPR029024">
    <property type="entry name" value="TerB-like"/>
</dbReference>
<dbReference type="AlphaFoldDB" id="A0A8J7R508"/>
<evidence type="ECO:0000313" key="2">
    <source>
        <dbReference type="Proteomes" id="UP000666240"/>
    </source>
</evidence>
<proteinExistence type="predicted"/>
<sequence>MSMKHLLGMMLASRMAGRGTRRGYGGFGGGMGGLGGLAAGSLLGGRGGFGRKAGLAALGYMAYRAYQDHQSRSAASGAATGAANPTAGGASGSGIGGALGGLFKSVGDALGGGQQAQGASAANAPAASTTAAETFSAEDEQAADAFSEETALLLLRAMIAAAHADGTISAEERYRIMGHAEDADDRRVLERELASPRALPELLAQVKDRETAEEFYLASSAAVDGGSDANRLYLSRLREQLGLDEKVAAEIDSLAS</sequence>
<dbReference type="Gene3D" id="1.10.3680.10">
    <property type="entry name" value="TerB-like"/>
    <property type="match status" value="1"/>
</dbReference>